<dbReference type="RefSeq" id="WP_307231652.1">
    <property type="nucleotide sequence ID" value="NZ_JAUSTT010000023.1"/>
</dbReference>
<dbReference type="Pfam" id="PF08680">
    <property type="entry name" value="DUF1779"/>
    <property type="match status" value="1"/>
</dbReference>
<sequence length="248" mass="28703">MGKKGLLLCQFIVLMFVLSSTAFTSQARTFAPIADLEFLIDTFNKQDGHLIEWSLYTREMVQLPTEKSVEEKMMALRNEYPKMEWVLSQDHQTVQLTGTLQHQHFLETVILNTIREDHTRHTYLIYQVSGNSWDEETANQLASRLNQSITKMYGKNTLIFSCIKGEFNDDSSQELPYYANKYLANLHAIEIESLKEFDFYSISAYTDELSEKLSTKNGEMNIQLALRKNGWDRKTSVVIGTPIITIEY</sequence>
<dbReference type="Proteomes" id="UP001223586">
    <property type="component" value="Unassembled WGS sequence"/>
</dbReference>
<accession>A0ABT9WWH5</accession>
<reference evidence="2 3" key="1">
    <citation type="submission" date="2023-07" db="EMBL/GenBank/DDBJ databases">
        <title>Genomic Encyclopedia of Type Strains, Phase IV (KMG-IV): sequencing the most valuable type-strain genomes for metagenomic binning, comparative biology and taxonomic classification.</title>
        <authorList>
            <person name="Goeker M."/>
        </authorList>
    </citation>
    <scope>NUCLEOTIDE SEQUENCE [LARGE SCALE GENOMIC DNA]</scope>
    <source>
        <strain evidence="2 3">DSM 23837</strain>
    </source>
</reference>
<evidence type="ECO:0000313" key="2">
    <source>
        <dbReference type="EMBL" id="MDQ0177567.1"/>
    </source>
</evidence>
<protein>
    <recommendedName>
        <fullName evidence="4">YwmB family TATA-box binding protein</fullName>
    </recommendedName>
</protein>
<dbReference type="SUPFAM" id="SSF143842">
    <property type="entry name" value="YwmB-like"/>
    <property type="match status" value="1"/>
</dbReference>
<proteinExistence type="predicted"/>
<keyword evidence="3" id="KW-1185">Reference proteome</keyword>
<feature type="chain" id="PRO_5047059938" description="YwmB family TATA-box binding protein" evidence="1">
    <location>
        <begin position="23"/>
        <end position="248"/>
    </location>
</feature>
<evidence type="ECO:0008006" key="4">
    <source>
        <dbReference type="Google" id="ProtNLM"/>
    </source>
</evidence>
<keyword evidence="1" id="KW-0732">Signal</keyword>
<dbReference type="EMBL" id="JAUSTT010000023">
    <property type="protein sequence ID" value="MDQ0177567.1"/>
    <property type="molecule type" value="Genomic_DNA"/>
</dbReference>
<evidence type="ECO:0000256" key="1">
    <source>
        <dbReference type="SAM" id="SignalP"/>
    </source>
</evidence>
<dbReference type="InterPro" id="IPR036209">
    <property type="entry name" value="YwmB-like_sf"/>
</dbReference>
<dbReference type="Gene3D" id="3.30.360.40">
    <property type="entry name" value="YwmB-like"/>
    <property type="match status" value="1"/>
</dbReference>
<comment type="caution">
    <text evidence="2">The sequence shown here is derived from an EMBL/GenBank/DDBJ whole genome shotgun (WGS) entry which is preliminary data.</text>
</comment>
<evidence type="ECO:0000313" key="3">
    <source>
        <dbReference type="Proteomes" id="UP001223586"/>
    </source>
</evidence>
<feature type="signal peptide" evidence="1">
    <location>
        <begin position="1"/>
        <end position="22"/>
    </location>
</feature>
<name>A0ABT9WWH5_9BACI</name>
<gene>
    <name evidence="2" type="ORF">J2S08_003447</name>
</gene>
<dbReference type="Gene3D" id="3.30.2030.10">
    <property type="entry name" value="YwmB-like"/>
    <property type="match status" value="1"/>
</dbReference>
<dbReference type="InterPro" id="IPR014794">
    <property type="entry name" value="DUF1779"/>
</dbReference>
<organism evidence="2 3">
    <name type="scientific">Bacillus chungangensis</name>
    <dbReference type="NCBI Taxonomy" id="587633"/>
    <lineage>
        <taxon>Bacteria</taxon>
        <taxon>Bacillati</taxon>
        <taxon>Bacillota</taxon>
        <taxon>Bacilli</taxon>
        <taxon>Bacillales</taxon>
        <taxon>Bacillaceae</taxon>
        <taxon>Bacillus</taxon>
    </lineage>
</organism>